<evidence type="ECO:0000259" key="8">
    <source>
        <dbReference type="Pfam" id="PF13877"/>
    </source>
</evidence>
<feature type="compositionally biased region" description="Basic and acidic residues" evidence="6">
    <location>
        <begin position="197"/>
        <end position="208"/>
    </location>
</feature>
<proteinExistence type="predicted"/>
<reference evidence="10" key="3">
    <citation type="submission" date="2015-06" db="UniProtKB">
        <authorList>
            <consortium name="EnsemblMetazoa"/>
        </authorList>
    </citation>
    <scope>IDENTIFICATION</scope>
</reference>
<feature type="compositionally biased region" description="Low complexity" evidence="6">
    <location>
        <begin position="233"/>
        <end position="242"/>
    </location>
</feature>
<dbReference type="GO" id="GO:0005739">
    <property type="term" value="C:mitochondrion"/>
    <property type="evidence" value="ECO:0007669"/>
    <property type="project" value="TreeGrafter"/>
</dbReference>
<dbReference type="OMA" id="ECTIYTN"/>
<evidence type="ECO:0000256" key="2">
    <source>
        <dbReference type="ARBA" id="ARBA00022490"/>
    </source>
</evidence>
<dbReference type="STRING" id="283909.R7VIY7"/>
<dbReference type="HOGENOM" id="CLU_008405_1_0_1"/>
<feature type="chain" id="PRO_5008789093" description="RNA-polymerase II-associated protein 3-like C-terminal domain-containing protein" evidence="7">
    <location>
        <begin position="28"/>
        <end position="996"/>
    </location>
</feature>
<evidence type="ECO:0000256" key="3">
    <source>
        <dbReference type="ARBA" id="ARBA00022737"/>
    </source>
</evidence>
<feature type="compositionally biased region" description="Basic and acidic residues" evidence="6">
    <location>
        <begin position="244"/>
        <end position="254"/>
    </location>
</feature>
<sequence>MALTNRLCSTILVILFLLTVFTDHAIGMCGSQCTSATNYDDHQRAPPPVKWTIKTALNTFKVCTMEVGAGETTAKHNIPLNHLDYSYIKKCSNIKELEKILKVLKSGDEGCYPEMETLTEERIKSIDPNSRLLRKDSPIVSSKDLDKQERETLIEDLQQWQNEMRSKDNEVPQGAQSGLPPVRGSASISVSKNSTNEPKKADKTVKPRDYREWDKLDIDAELAKVDESKTKSSEPSSKASFSRPDMEREVDASKWSVQEKLRKAEREKDKGNEAFRSGDYEEALLYYQRSISIIPSVAATNNRAQIYLKMKRWLSAIDDCNSVLKMDASNIKALLRRATAYQGQKEFVKAQTDVRKVLEKEPGNKRAQTLMTEIEKALAEQKVKGRRMVIEEVEGSDDEEEESEMIREKNEENLLRNGDSVQQDEKFVNGHAKKTTEGQTKVTGSQPKVIEVTDGQPEVTKVTESQPEVVECPQVEEKCMPAKELAKEAEKPLESKASPLTPSPLSPEVNHLKDKGNTLFRNGQYSDALQIYNQAIDKLMPELNTQASNLSVLYSNRAACKNKLGDCSGCVEDCTKALNLTPGAAKPLLRRAMAHEALEKYRLAYVDYRQVLSVDPNVDTAQQGSTRLTRVLREQDGNKWREKLPPMPCVHPGGLSFPASILSASQVAERKAKEREENEKKRKHEAEMKATFNEKKTAGNALVQKGQYQKAVECYSVCVECCPENPVAFSNRALCYLRLNQPDMVIDDCNKALSLDFGNVKALFRRAQAYRMMGKHEECAIDLQTLLKIDPSNAAAKKELSLVEKDKLEKKLLHEREITQRLAEEQQQRQRMHIQEVEGSSSDEEDSRKQKPSKPTCTRNAAPCQKAPTLQKCTPYEFLHAWASLKCCQTAEPYLSLILQLTPKEFPKVLSNKLEGDMMLNIVRSMEALYKRGDERLVFEYLNNLCLVPRFQMVTMFMSDAEKTILCTIFKDLAKKSDALGLSLTDVLKTQRSYGI</sequence>
<dbReference type="InterPro" id="IPR019734">
    <property type="entry name" value="TPR_rpt"/>
</dbReference>
<dbReference type="PANTHER" id="PTHR45984:SF1">
    <property type="entry name" value="SPAG1 AXONEMAL DYNEIN ASSEMBLY FACTOR"/>
    <property type="match status" value="1"/>
</dbReference>
<dbReference type="EMBL" id="AMQN01003777">
    <property type="status" value="NOT_ANNOTATED_CDS"/>
    <property type="molecule type" value="Genomic_DNA"/>
</dbReference>
<dbReference type="GO" id="GO:0005829">
    <property type="term" value="C:cytosol"/>
    <property type="evidence" value="ECO:0007669"/>
    <property type="project" value="TreeGrafter"/>
</dbReference>
<keyword evidence="7" id="KW-0732">Signal</keyword>
<dbReference type="GO" id="GO:0006626">
    <property type="term" value="P:protein targeting to mitochondrion"/>
    <property type="evidence" value="ECO:0007669"/>
    <property type="project" value="TreeGrafter"/>
</dbReference>
<keyword evidence="3" id="KW-0677">Repeat</keyword>
<name>R7VIY7_CAPTE</name>
<dbReference type="InterPro" id="IPR013105">
    <property type="entry name" value="TPR_2"/>
</dbReference>
<feature type="domain" description="RNA-polymerase II-associated protein 3-like C-terminal" evidence="8">
    <location>
        <begin position="874"/>
        <end position="963"/>
    </location>
</feature>
<dbReference type="SUPFAM" id="SSF48452">
    <property type="entry name" value="TPR-like"/>
    <property type="match status" value="3"/>
</dbReference>
<evidence type="ECO:0000256" key="4">
    <source>
        <dbReference type="ARBA" id="ARBA00022803"/>
    </source>
</evidence>
<keyword evidence="4 5" id="KW-0802">TPR repeat</keyword>
<dbReference type="PROSITE" id="PS50005">
    <property type="entry name" value="TPR"/>
    <property type="match status" value="2"/>
</dbReference>
<evidence type="ECO:0000256" key="6">
    <source>
        <dbReference type="SAM" id="MobiDB-lite"/>
    </source>
</evidence>
<dbReference type="GO" id="GO:0031072">
    <property type="term" value="F:heat shock protein binding"/>
    <property type="evidence" value="ECO:0007669"/>
    <property type="project" value="TreeGrafter"/>
</dbReference>
<feature type="repeat" description="TPR" evidence="5">
    <location>
        <begin position="264"/>
        <end position="297"/>
    </location>
</feature>
<organism evidence="9">
    <name type="scientific">Capitella teleta</name>
    <name type="common">Polychaete worm</name>
    <dbReference type="NCBI Taxonomy" id="283909"/>
    <lineage>
        <taxon>Eukaryota</taxon>
        <taxon>Metazoa</taxon>
        <taxon>Spiralia</taxon>
        <taxon>Lophotrochozoa</taxon>
        <taxon>Annelida</taxon>
        <taxon>Polychaeta</taxon>
        <taxon>Sedentaria</taxon>
        <taxon>Scolecida</taxon>
        <taxon>Capitellidae</taxon>
        <taxon>Capitella</taxon>
    </lineage>
</organism>
<dbReference type="Pfam" id="PF13877">
    <property type="entry name" value="RPAP3_C"/>
    <property type="match status" value="1"/>
</dbReference>
<feature type="region of interest" description="Disordered" evidence="6">
    <location>
        <begin position="164"/>
        <end position="208"/>
    </location>
</feature>
<feature type="compositionally biased region" description="Basic and acidic residues" evidence="6">
    <location>
        <begin position="823"/>
        <end position="836"/>
    </location>
</feature>
<keyword evidence="2" id="KW-0963">Cytoplasm</keyword>
<dbReference type="Pfam" id="PF07719">
    <property type="entry name" value="TPR_2"/>
    <property type="match status" value="1"/>
</dbReference>
<keyword evidence="11" id="KW-1185">Reference proteome</keyword>
<dbReference type="InterPro" id="IPR011990">
    <property type="entry name" value="TPR-like_helical_dom_sf"/>
</dbReference>
<protein>
    <recommendedName>
        <fullName evidence="8">RNA-polymerase II-associated protein 3-like C-terminal domain-containing protein</fullName>
    </recommendedName>
</protein>
<feature type="signal peptide" evidence="7">
    <location>
        <begin position="1"/>
        <end position="27"/>
    </location>
</feature>
<dbReference type="Pfam" id="PF13414">
    <property type="entry name" value="TPR_11"/>
    <property type="match status" value="1"/>
</dbReference>
<evidence type="ECO:0000313" key="11">
    <source>
        <dbReference type="Proteomes" id="UP000014760"/>
    </source>
</evidence>
<evidence type="ECO:0000256" key="5">
    <source>
        <dbReference type="PROSITE-ProRule" id="PRU00339"/>
    </source>
</evidence>
<dbReference type="Proteomes" id="UP000014760">
    <property type="component" value="Unassembled WGS sequence"/>
</dbReference>
<feature type="region of interest" description="Disordered" evidence="6">
    <location>
        <begin position="226"/>
        <end position="254"/>
    </location>
</feature>
<feature type="repeat" description="TPR" evidence="5">
    <location>
        <begin position="760"/>
        <end position="793"/>
    </location>
</feature>
<dbReference type="EnsemblMetazoa" id="CapteT219848">
    <property type="protein sequence ID" value="CapteP219848"/>
    <property type="gene ID" value="CapteG219848"/>
</dbReference>
<evidence type="ECO:0000313" key="10">
    <source>
        <dbReference type="EnsemblMetazoa" id="CapteP219848"/>
    </source>
</evidence>
<reference evidence="11" key="1">
    <citation type="submission" date="2012-12" db="EMBL/GenBank/DDBJ databases">
        <authorList>
            <person name="Hellsten U."/>
            <person name="Grimwood J."/>
            <person name="Chapman J.A."/>
            <person name="Shapiro H."/>
            <person name="Aerts A."/>
            <person name="Otillar R.P."/>
            <person name="Terry A.Y."/>
            <person name="Boore J.L."/>
            <person name="Simakov O."/>
            <person name="Marletaz F."/>
            <person name="Cho S.-J."/>
            <person name="Edsinger-Gonzales E."/>
            <person name="Havlak P."/>
            <person name="Kuo D.-H."/>
            <person name="Larsson T."/>
            <person name="Lv J."/>
            <person name="Arendt D."/>
            <person name="Savage R."/>
            <person name="Osoegawa K."/>
            <person name="de Jong P."/>
            <person name="Lindberg D.R."/>
            <person name="Seaver E.C."/>
            <person name="Weisblat D.A."/>
            <person name="Putnam N.H."/>
            <person name="Grigoriev I.V."/>
            <person name="Rokhsar D.S."/>
        </authorList>
    </citation>
    <scope>NUCLEOTIDE SEQUENCE</scope>
    <source>
        <strain evidence="11">I ESC-2004</strain>
    </source>
</reference>
<dbReference type="EMBL" id="KB291874">
    <property type="protein sequence ID" value="ELU18522.1"/>
    <property type="molecule type" value="Genomic_DNA"/>
</dbReference>
<gene>
    <name evidence="9" type="ORF">CAPTEDRAFT_219848</name>
</gene>
<evidence type="ECO:0000256" key="7">
    <source>
        <dbReference type="SAM" id="SignalP"/>
    </source>
</evidence>
<dbReference type="InterPro" id="IPR051982">
    <property type="entry name" value="CiliaryAsmbly_MitoImport"/>
</dbReference>
<dbReference type="AlphaFoldDB" id="R7VIY7"/>
<reference evidence="9 11" key="2">
    <citation type="journal article" date="2013" name="Nature">
        <title>Insights into bilaterian evolution from three spiralian genomes.</title>
        <authorList>
            <person name="Simakov O."/>
            <person name="Marletaz F."/>
            <person name="Cho S.J."/>
            <person name="Edsinger-Gonzales E."/>
            <person name="Havlak P."/>
            <person name="Hellsten U."/>
            <person name="Kuo D.H."/>
            <person name="Larsson T."/>
            <person name="Lv J."/>
            <person name="Arendt D."/>
            <person name="Savage R."/>
            <person name="Osoegawa K."/>
            <person name="de Jong P."/>
            <person name="Grimwood J."/>
            <person name="Chapman J.A."/>
            <person name="Shapiro H."/>
            <person name="Aerts A."/>
            <person name="Otillar R.P."/>
            <person name="Terry A.Y."/>
            <person name="Boore J.L."/>
            <person name="Grigoriev I.V."/>
            <person name="Lindberg D.R."/>
            <person name="Seaver E.C."/>
            <person name="Weisblat D.A."/>
            <person name="Putnam N.H."/>
            <person name="Rokhsar D.S."/>
        </authorList>
    </citation>
    <scope>NUCLEOTIDE SEQUENCE</scope>
    <source>
        <strain evidence="9 11">I ESC-2004</strain>
    </source>
</reference>
<dbReference type="SMART" id="SM00028">
    <property type="entry name" value="TPR"/>
    <property type="match status" value="9"/>
</dbReference>
<dbReference type="PANTHER" id="PTHR45984">
    <property type="entry name" value="RNA (RNA) POLYMERASE II ASSOCIATED PROTEIN HOMOLOG"/>
    <property type="match status" value="1"/>
</dbReference>
<feature type="region of interest" description="Disordered" evidence="6">
    <location>
        <begin position="823"/>
        <end position="862"/>
    </location>
</feature>
<accession>R7VIY7</accession>
<evidence type="ECO:0000313" key="9">
    <source>
        <dbReference type="EMBL" id="ELU18522.1"/>
    </source>
</evidence>
<dbReference type="Gene3D" id="1.25.40.10">
    <property type="entry name" value="Tetratricopeptide repeat domain"/>
    <property type="match status" value="3"/>
</dbReference>
<dbReference type="InterPro" id="IPR025986">
    <property type="entry name" value="RPAP3-like_C"/>
</dbReference>
<feature type="region of interest" description="Disordered" evidence="6">
    <location>
        <begin position="487"/>
        <end position="509"/>
    </location>
</feature>
<feature type="compositionally biased region" description="Polar residues" evidence="6">
    <location>
        <begin position="186"/>
        <end position="196"/>
    </location>
</feature>
<evidence type="ECO:0000256" key="1">
    <source>
        <dbReference type="ARBA" id="ARBA00004496"/>
    </source>
</evidence>
<dbReference type="OrthoDB" id="2942533at2759"/>
<dbReference type="Pfam" id="PF13432">
    <property type="entry name" value="TPR_16"/>
    <property type="match status" value="1"/>
</dbReference>
<comment type="subcellular location">
    <subcellularLocation>
        <location evidence="1">Cytoplasm</location>
    </subcellularLocation>
</comment>